<gene>
    <name evidence="2" type="ORF">B0H66DRAFT_285588</name>
</gene>
<keyword evidence="3" id="KW-1185">Reference proteome</keyword>
<name>A0AAE0I0C4_9PEZI</name>
<accession>A0AAE0I0C4</accession>
<dbReference type="EMBL" id="JAUEDM010000005">
    <property type="protein sequence ID" value="KAK3316223.1"/>
    <property type="molecule type" value="Genomic_DNA"/>
</dbReference>
<dbReference type="AlphaFoldDB" id="A0AAE0I0C4"/>
<evidence type="ECO:0000313" key="2">
    <source>
        <dbReference type="EMBL" id="KAK3316223.1"/>
    </source>
</evidence>
<sequence>MQRSRAQPGALTGRQTKGTPPTHSGRVQMTMQIIAYRPSYGPSWLGKKEWKATWRSFIRPAPLSSLARHCDIRRFLWPFVCVSPLCFDGLHLGLSSCCKAMIERVRWPTATGTFELALPGLAGVLRTAIGAAPWARCNDGSRKSKWRLDPWPCGVEPLSAVASGRCQSRSLDAPQSFARCYSR</sequence>
<organism evidence="2 3">
    <name type="scientific">Apodospora peruviana</name>
    <dbReference type="NCBI Taxonomy" id="516989"/>
    <lineage>
        <taxon>Eukaryota</taxon>
        <taxon>Fungi</taxon>
        <taxon>Dikarya</taxon>
        <taxon>Ascomycota</taxon>
        <taxon>Pezizomycotina</taxon>
        <taxon>Sordariomycetes</taxon>
        <taxon>Sordariomycetidae</taxon>
        <taxon>Sordariales</taxon>
        <taxon>Lasiosphaeriaceae</taxon>
        <taxon>Apodospora</taxon>
    </lineage>
</organism>
<comment type="caution">
    <text evidence="2">The sequence shown here is derived from an EMBL/GenBank/DDBJ whole genome shotgun (WGS) entry which is preliminary data.</text>
</comment>
<proteinExistence type="predicted"/>
<feature type="region of interest" description="Disordered" evidence="1">
    <location>
        <begin position="1"/>
        <end position="25"/>
    </location>
</feature>
<evidence type="ECO:0000256" key="1">
    <source>
        <dbReference type="SAM" id="MobiDB-lite"/>
    </source>
</evidence>
<dbReference type="Proteomes" id="UP001283341">
    <property type="component" value="Unassembled WGS sequence"/>
</dbReference>
<reference evidence="2" key="1">
    <citation type="journal article" date="2023" name="Mol. Phylogenet. Evol.">
        <title>Genome-scale phylogeny and comparative genomics of the fungal order Sordariales.</title>
        <authorList>
            <person name="Hensen N."/>
            <person name="Bonometti L."/>
            <person name="Westerberg I."/>
            <person name="Brannstrom I.O."/>
            <person name="Guillou S."/>
            <person name="Cros-Aarteil S."/>
            <person name="Calhoun S."/>
            <person name="Haridas S."/>
            <person name="Kuo A."/>
            <person name="Mondo S."/>
            <person name="Pangilinan J."/>
            <person name="Riley R."/>
            <person name="LaButti K."/>
            <person name="Andreopoulos B."/>
            <person name="Lipzen A."/>
            <person name="Chen C."/>
            <person name="Yan M."/>
            <person name="Daum C."/>
            <person name="Ng V."/>
            <person name="Clum A."/>
            <person name="Steindorff A."/>
            <person name="Ohm R.A."/>
            <person name="Martin F."/>
            <person name="Silar P."/>
            <person name="Natvig D.O."/>
            <person name="Lalanne C."/>
            <person name="Gautier V."/>
            <person name="Ament-Velasquez S.L."/>
            <person name="Kruys A."/>
            <person name="Hutchinson M.I."/>
            <person name="Powell A.J."/>
            <person name="Barry K."/>
            <person name="Miller A.N."/>
            <person name="Grigoriev I.V."/>
            <person name="Debuchy R."/>
            <person name="Gladieux P."/>
            <person name="Hiltunen Thoren M."/>
            <person name="Johannesson H."/>
        </authorList>
    </citation>
    <scope>NUCLEOTIDE SEQUENCE</scope>
    <source>
        <strain evidence="2">CBS 118394</strain>
    </source>
</reference>
<evidence type="ECO:0000313" key="3">
    <source>
        <dbReference type="Proteomes" id="UP001283341"/>
    </source>
</evidence>
<feature type="compositionally biased region" description="Polar residues" evidence="1">
    <location>
        <begin position="13"/>
        <end position="25"/>
    </location>
</feature>
<reference evidence="2" key="2">
    <citation type="submission" date="2023-06" db="EMBL/GenBank/DDBJ databases">
        <authorList>
            <consortium name="Lawrence Berkeley National Laboratory"/>
            <person name="Haridas S."/>
            <person name="Hensen N."/>
            <person name="Bonometti L."/>
            <person name="Westerberg I."/>
            <person name="Brannstrom I.O."/>
            <person name="Guillou S."/>
            <person name="Cros-Aarteil S."/>
            <person name="Calhoun S."/>
            <person name="Kuo A."/>
            <person name="Mondo S."/>
            <person name="Pangilinan J."/>
            <person name="Riley R."/>
            <person name="Labutti K."/>
            <person name="Andreopoulos B."/>
            <person name="Lipzen A."/>
            <person name="Chen C."/>
            <person name="Yanf M."/>
            <person name="Daum C."/>
            <person name="Ng V."/>
            <person name="Clum A."/>
            <person name="Steindorff A."/>
            <person name="Ohm R."/>
            <person name="Martin F."/>
            <person name="Silar P."/>
            <person name="Natvig D."/>
            <person name="Lalanne C."/>
            <person name="Gautier V."/>
            <person name="Ament-Velasquez S.L."/>
            <person name="Kruys A."/>
            <person name="Hutchinson M.I."/>
            <person name="Powell A.J."/>
            <person name="Barry K."/>
            <person name="Miller A.N."/>
            <person name="Grigoriev I.V."/>
            <person name="Debuchy R."/>
            <person name="Gladieux P."/>
            <person name="Thoren M.H."/>
            <person name="Johannesson H."/>
        </authorList>
    </citation>
    <scope>NUCLEOTIDE SEQUENCE</scope>
    <source>
        <strain evidence="2">CBS 118394</strain>
    </source>
</reference>
<protein>
    <submittedName>
        <fullName evidence="2">Uncharacterized protein</fullName>
    </submittedName>
</protein>